<comment type="function">
    <text evidence="7">Choline transporter.</text>
</comment>
<dbReference type="AlphaFoldDB" id="A0AAE1FN33"/>
<feature type="compositionally biased region" description="Basic and acidic residues" evidence="8">
    <location>
        <begin position="7"/>
        <end position="20"/>
    </location>
</feature>
<evidence type="ECO:0000256" key="4">
    <source>
        <dbReference type="ARBA" id="ARBA00022989"/>
    </source>
</evidence>
<evidence type="ECO:0000256" key="7">
    <source>
        <dbReference type="RuleBase" id="RU368066"/>
    </source>
</evidence>
<keyword evidence="10" id="KW-1185">Reference proteome</keyword>
<comment type="caution">
    <text evidence="9">The sequence shown here is derived from an EMBL/GenBank/DDBJ whole genome shotgun (WGS) entry which is preliminary data.</text>
</comment>
<gene>
    <name evidence="9" type="ORF">Pcinc_017991</name>
</gene>
<evidence type="ECO:0000256" key="3">
    <source>
        <dbReference type="ARBA" id="ARBA00022692"/>
    </source>
</evidence>
<dbReference type="EMBL" id="JAWQEG010001699">
    <property type="protein sequence ID" value="KAK3877288.1"/>
    <property type="molecule type" value="Genomic_DNA"/>
</dbReference>
<keyword evidence="6" id="KW-0325">Glycoprotein</keyword>
<feature type="transmembrane region" description="Helical" evidence="7">
    <location>
        <begin position="455"/>
        <end position="483"/>
    </location>
</feature>
<feature type="region of interest" description="Disordered" evidence="8">
    <location>
        <begin position="1"/>
        <end position="20"/>
    </location>
</feature>
<evidence type="ECO:0000256" key="8">
    <source>
        <dbReference type="SAM" id="MobiDB-lite"/>
    </source>
</evidence>
<dbReference type="PANTHER" id="PTHR12385">
    <property type="entry name" value="CHOLINE TRANSPORTER-LIKE (SLC FAMILY 44)"/>
    <property type="match status" value="1"/>
</dbReference>
<feature type="transmembrane region" description="Helical" evidence="7">
    <location>
        <begin position="606"/>
        <end position="629"/>
    </location>
</feature>
<evidence type="ECO:0000256" key="2">
    <source>
        <dbReference type="ARBA" id="ARBA00007168"/>
    </source>
</evidence>
<dbReference type="InterPro" id="IPR007603">
    <property type="entry name" value="Choline_transptr-like"/>
</dbReference>
<dbReference type="PANTHER" id="PTHR12385:SF14">
    <property type="entry name" value="CHOLINE TRANSPORTER-LIKE 2"/>
    <property type="match status" value="1"/>
</dbReference>
<comment type="similarity">
    <text evidence="2 7">Belongs to the CTL (choline transporter-like) family.</text>
</comment>
<organism evidence="9 10">
    <name type="scientific">Petrolisthes cinctipes</name>
    <name type="common">Flat porcelain crab</name>
    <dbReference type="NCBI Taxonomy" id="88211"/>
    <lineage>
        <taxon>Eukaryota</taxon>
        <taxon>Metazoa</taxon>
        <taxon>Ecdysozoa</taxon>
        <taxon>Arthropoda</taxon>
        <taxon>Crustacea</taxon>
        <taxon>Multicrustacea</taxon>
        <taxon>Malacostraca</taxon>
        <taxon>Eumalacostraca</taxon>
        <taxon>Eucarida</taxon>
        <taxon>Decapoda</taxon>
        <taxon>Pleocyemata</taxon>
        <taxon>Anomura</taxon>
        <taxon>Galatheoidea</taxon>
        <taxon>Porcellanidae</taxon>
        <taxon>Petrolisthes</taxon>
    </lineage>
</organism>
<feature type="transmembrane region" description="Helical" evidence="7">
    <location>
        <begin position="641"/>
        <end position="665"/>
    </location>
</feature>
<feature type="transmembrane region" description="Helical" evidence="7">
    <location>
        <begin position="323"/>
        <end position="344"/>
    </location>
</feature>
<name>A0AAE1FN33_PETCI</name>
<feature type="transmembrane region" description="Helical" evidence="7">
    <location>
        <begin position="503"/>
        <end position="527"/>
    </location>
</feature>
<evidence type="ECO:0000256" key="5">
    <source>
        <dbReference type="ARBA" id="ARBA00023136"/>
    </source>
</evidence>
<feature type="transmembrane region" description="Helical" evidence="7">
    <location>
        <begin position="376"/>
        <end position="394"/>
    </location>
</feature>
<feature type="transmembrane region" description="Helical" evidence="7">
    <location>
        <begin position="266"/>
        <end position="287"/>
    </location>
</feature>
<feature type="transmembrane region" description="Helical" evidence="7">
    <location>
        <begin position="33"/>
        <end position="55"/>
    </location>
</feature>
<keyword evidence="3 7" id="KW-0812">Transmembrane</keyword>
<dbReference type="Pfam" id="PF04515">
    <property type="entry name" value="Choline_transpo"/>
    <property type="match status" value="1"/>
</dbReference>
<dbReference type="GO" id="GO:0005886">
    <property type="term" value="C:plasma membrane"/>
    <property type="evidence" value="ECO:0007669"/>
    <property type="project" value="UniProtKB-SubCell"/>
</dbReference>
<accession>A0AAE1FN33</accession>
<dbReference type="Proteomes" id="UP001286313">
    <property type="component" value="Unassembled WGS sequence"/>
</dbReference>
<proteinExistence type="inferred from homology"/>
<evidence type="ECO:0000256" key="1">
    <source>
        <dbReference type="ARBA" id="ARBA00004141"/>
    </source>
</evidence>
<reference evidence="9" key="1">
    <citation type="submission" date="2023-10" db="EMBL/GenBank/DDBJ databases">
        <title>Genome assemblies of two species of porcelain crab, Petrolisthes cinctipes and Petrolisthes manimaculis (Anomura: Porcellanidae).</title>
        <authorList>
            <person name="Angst P."/>
        </authorList>
    </citation>
    <scope>NUCLEOTIDE SEQUENCE</scope>
    <source>
        <strain evidence="9">PB745_01</strain>
        <tissue evidence="9">Gill</tissue>
    </source>
</reference>
<evidence type="ECO:0000313" key="9">
    <source>
        <dbReference type="EMBL" id="KAK3877288.1"/>
    </source>
</evidence>
<feature type="transmembrane region" description="Helical" evidence="7">
    <location>
        <begin position="351"/>
        <end position="370"/>
    </location>
</feature>
<sequence>MGKKHQGRESSGEPLQHDPEFAGPLKNRSCTDIICFFLFVAFLAGWGVVIVFAVINGDPSRLLNPTDSRGRVCGMREYANKSLLVFFDLTRCATPKVIATGCRTPQVCVKTCPTENWFFNPASPQINSKETRAKLICQDGVDPFDTTQSVNDLVTKDKCAYYYVQSKPFGGRCIPRDISSQSVNIFNAINATLSQNQKWGPISQYAVLEALLKSMKYVMRFATLQKVAEGVFQDVKTTWWLLLIGFGVAMVVSFIWILLLRFISSFMIWFSLIAFIALSGFGSYYTLNKYLTLRKNLDNSTMSPSEFEFTANFNQIAELETTWLVLFIIIVTILIVCLFVLIFLRKRIRIAIALIGQASKAVGSIMSTLFFPVVPYLLQLVCLAVFCVVAVLLASAGKAEYRLMCSIDDCQCDGIKENETCSMDSFNASNCPGASCQFYDYVVDPNIPRLHIYNVFALFWTMFFVSAFGEMVLAGAFASWYWALNKPKDVPTFAVTASLGRTLRYHVGTLAFGSLIIAIVRMIRVLLEYIDHKVREKTDSKVVRCLMWCCKCCLWCLERFLKFINRNAYVYCAIYGKNFCVSAKNAFSLIMRNVVRVVVLDQVTDFLLFIGKMVVVGGVGVASFFIFSGEIKPVDGYLPEINYYLAPVIIITIGTFFIASAFFSVYAMAVDTLFLCFLEDCERNDGSAEKPYRMSKDLMKILEKKNKLKDE</sequence>
<feature type="transmembrane region" description="Helical" evidence="7">
    <location>
        <begin position="239"/>
        <end position="259"/>
    </location>
</feature>
<protein>
    <recommendedName>
        <fullName evidence="7">Choline transporter-like protein</fullName>
    </recommendedName>
</protein>
<keyword evidence="5 7" id="KW-0472">Membrane</keyword>
<keyword evidence="4 7" id="KW-1133">Transmembrane helix</keyword>
<evidence type="ECO:0000313" key="10">
    <source>
        <dbReference type="Proteomes" id="UP001286313"/>
    </source>
</evidence>
<evidence type="ECO:0000256" key="6">
    <source>
        <dbReference type="ARBA" id="ARBA00023180"/>
    </source>
</evidence>
<comment type="subcellular location">
    <subcellularLocation>
        <location evidence="7">Cell membrane</location>
        <topology evidence="7">Multi-pass membrane protein</topology>
    </subcellularLocation>
    <subcellularLocation>
        <location evidence="1">Membrane</location>
        <topology evidence="1">Multi-pass membrane protein</topology>
    </subcellularLocation>
</comment>
<dbReference type="GO" id="GO:0022857">
    <property type="term" value="F:transmembrane transporter activity"/>
    <property type="evidence" value="ECO:0007669"/>
    <property type="project" value="UniProtKB-UniRule"/>
</dbReference>